<dbReference type="InterPro" id="IPR001610">
    <property type="entry name" value="PAC"/>
</dbReference>
<dbReference type="InterPro" id="IPR036890">
    <property type="entry name" value="HATPase_C_sf"/>
</dbReference>
<dbReference type="InterPro" id="IPR001789">
    <property type="entry name" value="Sig_transdc_resp-reg_receiver"/>
</dbReference>
<dbReference type="Gene3D" id="3.30.450.20">
    <property type="entry name" value="PAS domain"/>
    <property type="match status" value="2"/>
</dbReference>
<keyword evidence="4" id="KW-0808">Transferase</keyword>
<evidence type="ECO:0000256" key="4">
    <source>
        <dbReference type="ARBA" id="ARBA00022679"/>
    </source>
</evidence>
<evidence type="ECO:0000259" key="13">
    <source>
        <dbReference type="PROSITE" id="PS50110"/>
    </source>
</evidence>
<dbReference type="PROSITE" id="PS50109">
    <property type="entry name" value="HIS_KIN"/>
    <property type="match status" value="1"/>
</dbReference>
<dbReference type="SUPFAM" id="SSF47384">
    <property type="entry name" value="Homodimeric domain of signal transducing histidine kinase"/>
    <property type="match status" value="1"/>
</dbReference>
<evidence type="ECO:0000256" key="11">
    <source>
        <dbReference type="PROSITE-ProRule" id="PRU00169"/>
    </source>
</evidence>
<comment type="caution">
    <text evidence="15">The sequence shown here is derived from an EMBL/GenBank/DDBJ whole genome shotgun (WGS) entry which is preliminary data.</text>
</comment>
<dbReference type="CDD" id="cd16922">
    <property type="entry name" value="HATPase_EvgS-ArcB-TorS-like"/>
    <property type="match status" value="1"/>
</dbReference>
<dbReference type="Pfam" id="PF13426">
    <property type="entry name" value="PAS_9"/>
    <property type="match status" value="1"/>
</dbReference>
<feature type="domain" description="PAC" evidence="14">
    <location>
        <begin position="690"/>
        <end position="743"/>
    </location>
</feature>
<sequence length="1133" mass="127508">MTHRTRLFLFTTALVLGTLLIAGSIGYKVGASALMQSSVDKLIQARIAKTKELTQDFQHLNNMLMVMAETRRLQNFLQQSPADQEEIRRYLQRSGSESGWRPLIARQYESPQTGDILKSLSQMSPSSVFLQAQFLQDALRENKNPREVVEPSQAPKLSYFKNHAVIHNFILNQLERNHLSDILLIDNDGNVVYTTNKKLNLGANLLTGSFANTRLSQVYKWSTEAPNATTKFFDFSTLAHFWPENVAFLAAPIYSTTNNKHLGALVFQIPVKRIDEILSNNHDWKSLGLGASGEVVAYGPEGLMRNTSRFFFENPNKLIEDLQKRHPSTNEGELILRSQSTSMIVGLPQTLLKEYLEMSELVDQADDYAGHRSLKSIGKVILPGETTWILMAKMGMQDAVGPLKDHLGSLALALLLIVIASFAAAYWVSLNLFHPLKKLSYALHRLRSHSFEKLSVPRKGEFKGVFESFNEVSEHYNSIKSQKDFLENVFYSLHETFFILEYSAPIEEVPSQLTIQTSNPAAAEVLGVPSATLRGTDLRNWIEMDYSALDNKIKESADDAEITVEGSLKHTSGKEIPIEISWSRVRGGGSDKILLIAAGRDISWKKEIGKELKLKEDLLKESQSLSKTGSFRWEIKTGACVWSEEEYNLLGFQADKVRPTYNLFRSMIIPEDLALFDNALKSSRESMQPFDVDLRVKKNGTNEMIWVRCRGRTEYDQYGNPIYVYGTTQDITELRRVEQSLIAAKNEALKSSQAKSEFLAHMSHEIRTPMNAIMGMADLLQETKLDADQKYYVKIFVKAGEVLMALINDILDLSKIEAGEVSIENIPFDLNKLMVDVEDMMKPRALEKALSYSFEISPGISPYVMGDPNKLRQVLINLVGNSLKFTQHGHIRVSVAKNPSKKDTVLFSISDSGVGIPASKQHLIFQKFSQADSSVTRKYGGTGLGLAISKSLIELMGGKIWFKSREGSGTTFFFTVPYREQVYNPVTHQPLPLQGGELDFATPKQRDPNKKIKILVADDTEDNRTLFTHYLKNGPYEIIEAENGLEAIDKIKSGQFDIVFMDVQMPELDGYAATDEIRKWENENHKTHTPIIALTAHALSEDRQKSLRAGCDDHIAKPFKKDTLVGVINKYSL</sequence>
<dbReference type="CDD" id="cd00130">
    <property type="entry name" value="PAS"/>
    <property type="match status" value="2"/>
</dbReference>
<dbReference type="InterPro" id="IPR003594">
    <property type="entry name" value="HATPase_dom"/>
</dbReference>
<evidence type="ECO:0000259" key="12">
    <source>
        <dbReference type="PROSITE" id="PS50109"/>
    </source>
</evidence>
<dbReference type="Pfam" id="PF02518">
    <property type="entry name" value="HATPase_c"/>
    <property type="match status" value="1"/>
</dbReference>
<keyword evidence="5" id="KW-0547">Nucleotide-binding</keyword>
<dbReference type="AlphaFoldDB" id="A0A150WCB9"/>
<evidence type="ECO:0000256" key="1">
    <source>
        <dbReference type="ARBA" id="ARBA00000085"/>
    </source>
</evidence>
<evidence type="ECO:0000313" key="15">
    <source>
        <dbReference type="EMBL" id="KYG60593.1"/>
    </source>
</evidence>
<dbReference type="Pfam" id="PF08447">
    <property type="entry name" value="PAS_3"/>
    <property type="match status" value="1"/>
</dbReference>
<dbReference type="SUPFAM" id="SSF55785">
    <property type="entry name" value="PYP-like sensor domain (PAS domain)"/>
    <property type="match status" value="2"/>
</dbReference>
<dbReference type="PRINTS" id="PR00344">
    <property type="entry name" value="BCTRLSENSOR"/>
</dbReference>
<evidence type="ECO:0000256" key="5">
    <source>
        <dbReference type="ARBA" id="ARBA00022741"/>
    </source>
</evidence>
<feature type="domain" description="Response regulatory" evidence="13">
    <location>
        <begin position="1013"/>
        <end position="1132"/>
    </location>
</feature>
<dbReference type="SMART" id="SM00086">
    <property type="entry name" value="PAC"/>
    <property type="match status" value="2"/>
</dbReference>
<reference evidence="15 16" key="1">
    <citation type="submission" date="2016-03" db="EMBL/GenBank/DDBJ databases">
        <authorList>
            <person name="Ploux O."/>
        </authorList>
    </citation>
    <scope>NUCLEOTIDE SEQUENCE [LARGE SCALE GENOMIC DNA]</scope>
    <source>
        <strain evidence="15 16">BER2</strain>
    </source>
</reference>
<dbReference type="EC" id="2.7.13.3" evidence="2"/>
<evidence type="ECO:0000256" key="8">
    <source>
        <dbReference type="ARBA" id="ARBA00023012"/>
    </source>
</evidence>
<dbReference type="InterPro" id="IPR036097">
    <property type="entry name" value="HisK_dim/P_sf"/>
</dbReference>
<dbReference type="EMBL" id="LUKF01000019">
    <property type="protein sequence ID" value="KYG60593.1"/>
    <property type="molecule type" value="Genomic_DNA"/>
</dbReference>
<dbReference type="PANTHER" id="PTHR45339">
    <property type="entry name" value="HYBRID SIGNAL TRANSDUCTION HISTIDINE KINASE J"/>
    <property type="match status" value="1"/>
</dbReference>
<evidence type="ECO:0000256" key="2">
    <source>
        <dbReference type="ARBA" id="ARBA00012438"/>
    </source>
</evidence>
<dbReference type="Gene3D" id="1.10.287.130">
    <property type="match status" value="1"/>
</dbReference>
<dbReference type="InterPro" id="IPR011006">
    <property type="entry name" value="CheY-like_superfamily"/>
</dbReference>
<dbReference type="Gene3D" id="3.40.50.2300">
    <property type="match status" value="1"/>
</dbReference>
<dbReference type="Pfam" id="PF00512">
    <property type="entry name" value="HisKA"/>
    <property type="match status" value="1"/>
</dbReference>
<feature type="domain" description="Histidine kinase" evidence="12">
    <location>
        <begin position="761"/>
        <end position="980"/>
    </location>
</feature>
<accession>A0A150WCB9</accession>
<dbReference type="InterPro" id="IPR035965">
    <property type="entry name" value="PAS-like_dom_sf"/>
</dbReference>
<keyword evidence="3 11" id="KW-0597">Phosphoprotein</keyword>
<dbReference type="InterPro" id="IPR000700">
    <property type="entry name" value="PAS-assoc_C"/>
</dbReference>
<dbReference type="PROSITE" id="PS50110">
    <property type="entry name" value="RESPONSE_REGULATORY"/>
    <property type="match status" value="1"/>
</dbReference>
<feature type="modified residue" description="4-aspartylphosphate" evidence="11">
    <location>
        <position position="1062"/>
    </location>
</feature>
<keyword evidence="7" id="KW-0067">ATP-binding</keyword>
<dbReference type="CDD" id="cd17546">
    <property type="entry name" value="REC_hyHK_CKI1_RcsC-like"/>
    <property type="match status" value="1"/>
</dbReference>
<name>A0A150WCB9_BDEBC</name>
<dbReference type="CDD" id="cd00082">
    <property type="entry name" value="HisKA"/>
    <property type="match status" value="1"/>
</dbReference>
<dbReference type="Gene3D" id="3.30.565.10">
    <property type="entry name" value="Histidine kinase-like ATPase, C-terminal domain"/>
    <property type="match status" value="1"/>
</dbReference>
<dbReference type="PANTHER" id="PTHR45339:SF1">
    <property type="entry name" value="HYBRID SIGNAL TRANSDUCTION HISTIDINE KINASE J"/>
    <property type="match status" value="1"/>
</dbReference>
<dbReference type="FunFam" id="3.30.565.10:FF:000010">
    <property type="entry name" value="Sensor histidine kinase RcsC"/>
    <property type="match status" value="1"/>
</dbReference>
<comment type="subunit">
    <text evidence="9">At low DSF concentrations, interacts with RpfF.</text>
</comment>
<dbReference type="SMART" id="SM00448">
    <property type="entry name" value="REC"/>
    <property type="match status" value="1"/>
</dbReference>
<dbReference type="InterPro" id="IPR000014">
    <property type="entry name" value="PAS"/>
</dbReference>
<dbReference type="InterPro" id="IPR004358">
    <property type="entry name" value="Sig_transdc_His_kin-like_C"/>
</dbReference>
<evidence type="ECO:0000256" key="7">
    <source>
        <dbReference type="ARBA" id="ARBA00022840"/>
    </source>
</evidence>
<dbReference type="SUPFAM" id="SSF52172">
    <property type="entry name" value="CheY-like"/>
    <property type="match status" value="1"/>
</dbReference>
<dbReference type="GO" id="GO:0000155">
    <property type="term" value="F:phosphorelay sensor kinase activity"/>
    <property type="evidence" value="ECO:0007669"/>
    <property type="project" value="InterPro"/>
</dbReference>
<gene>
    <name evidence="15" type="ORF">AZI85_11335</name>
</gene>
<dbReference type="FunFam" id="1.10.287.130:FF:000002">
    <property type="entry name" value="Two-component osmosensing histidine kinase"/>
    <property type="match status" value="1"/>
</dbReference>
<dbReference type="RefSeq" id="WP_063244872.1">
    <property type="nucleotide sequence ID" value="NZ_LUKF01000019.1"/>
</dbReference>
<dbReference type="InterPro" id="IPR013655">
    <property type="entry name" value="PAS_fold_3"/>
</dbReference>
<evidence type="ECO:0000256" key="10">
    <source>
        <dbReference type="ARBA" id="ARBA00068150"/>
    </source>
</evidence>
<dbReference type="NCBIfam" id="TIGR00229">
    <property type="entry name" value="sensory_box"/>
    <property type="match status" value="1"/>
</dbReference>
<organism evidence="15 16">
    <name type="scientific">Bdellovibrio bacteriovorus</name>
    <dbReference type="NCBI Taxonomy" id="959"/>
    <lineage>
        <taxon>Bacteria</taxon>
        <taxon>Pseudomonadati</taxon>
        <taxon>Bdellovibrionota</taxon>
        <taxon>Bdellovibrionia</taxon>
        <taxon>Bdellovibrionales</taxon>
        <taxon>Pseudobdellovibrionaceae</taxon>
        <taxon>Bdellovibrio</taxon>
    </lineage>
</organism>
<keyword evidence="8" id="KW-0902">Two-component regulatory system</keyword>
<protein>
    <recommendedName>
        <fullName evidence="10">Sensory/regulatory protein RpfC</fullName>
        <ecNumber evidence="2">2.7.13.3</ecNumber>
    </recommendedName>
</protein>
<evidence type="ECO:0000313" key="16">
    <source>
        <dbReference type="Proteomes" id="UP000075391"/>
    </source>
</evidence>
<dbReference type="GO" id="GO:0005524">
    <property type="term" value="F:ATP binding"/>
    <property type="evidence" value="ECO:0007669"/>
    <property type="project" value="UniProtKB-KW"/>
</dbReference>
<dbReference type="SMART" id="SM00387">
    <property type="entry name" value="HATPase_c"/>
    <property type="match status" value="1"/>
</dbReference>
<evidence type="ECO:0000259" key="14">
    <source>
        <dbReference type="PROSITE" id="PS50113"/>
    </source>
</evidence>
<dbReference type="InterPro" id="IPR005467">
    <property type="entry name" value="His_kinase_dom"/>
</dbReference>
<dbReference type="InterPro" id="IPR003661">
    <property type="entry name" value="HisK_dim/P_dom"/>
</dbReference>
<comment type="catalytic activity">
    <reaction evidence="1">
        <text>ATP + protein L-histidine = ADP + protein N-phospho-L-histidine.</text>
        <dbReference type="EC" id="2.7.13.3"/>
    </reaction>
</comment>
<evidence type="ECO:0000256" key="6">
    <source>
        <dbReference type="ARBA" id="ARBA00022777"/>
    </source>
</evidence>
<dbReference type="PROSITE" id="PS50113">
    <property type="entry name" value="PAC"/>
    <property type="match status" value="1"/>
</dbReference>
<dbReference type="SMART" id="SM00388">
    <property type="entry name" value="HisKA"/>
    <property type="match status" value="1"/>
</dbReference>
<evidence type="ECO:0000256" key="9">
    <source>
        <dbReference type="ARBA" id="ARBA00064003"/>
    </source>
</evidence>
<keyword evidence="6 15" id="KW-0418">Kinase</keyword>
<dbReference type="Pfam" id="PF00072">
    <property type="entry name" value="Response_reg"/>
    <property type="match status" value="1"/>
</dbReference>
<evidence type="ECO:0000256" key="3">
    <source>
        <dbReference type="ARBA" id="ARBA00022553"/>
    </source>
</evidence>
<dbReference type="Proteomes" id="UP000075391">
    <property type="component" value="Unassembled WGS sequence"/>
</dbReference>
<proteinExistence type="predicted"/>
<dbReference type="SUPFAM" id="SSF55874">
    <property type="entry name" value="ATPase domain of HSP90 chaperone/DNA topoisomerase II/histidine kinase"/>
    <property type="match status" value="1"/>
</dbReference>
<dbReference type="OrthoDB" id="5287409at2"/>